<accession>A0ABV8JWM0</accession>
<evidence type="ECO:0000259" key="1">
    <source>
        <dbReference type="Pfam" id="PF16261"/>
    </source>
</evidence>
<reference evidence="3" key="1">
    <citation type="journal article" date="2019" name="Int. J. Syst. Evol. Microbiol.">
        <title>The Global Catalogue of Microorganisms (GCM) 10K type strain sequencing project: providing services to taxonomists for standard genome sequencing and annotation.</title>
        <authorList>
            <consortium name="The Broad Institute Genomics Platform"/>
            <consortium name="The Broad Institute Genome Sequencing Center for Infectious Disease"/>
            <person name="Wu L."/>
            <person name="Ma J."/>
        </authorList>
    </citation>
    <scope>NUCLEOTIDE SEQUENCE [LARGE SCALE GENOMIC DNA]</scope>
    <source>
        <strain evidence="3">IBRC-M 10987</strain>
    </source>
</reference>
<sequence length="277" mass="31091">MWSDDRMLLLSSPNGGGMAYFDQRHWHVIDRVSTTGIGMDDDFFVRSIQQEDRADLVVQNRVGRTRRLRFPEFSDIHDVYVKNGLIYAVSTGTNEVVCISALSGELVSTRTFPGESDSMHLNCLDQWNERLVVSAFGRFAKHREYKDSSSLNGIVIDVQSGDNVWGQLTEPHSPRQAGAYYLICDSGTGRLLVSDGKEVRAELALGGYPRGMAIEGEIVAVGISGHRRQEHAGLGRVMLIDLRTLQLLNEIPVPFREIYELRFIPVSLATKLKPLRR</sequence>
<dbReference type="Gene3D" id="2.130.10.10">
    <property type="entry name" value="YVTN repeat-like/Quinoprotein amine dehydrogenase"/>
    <property type="match status" value="1"/>
</dbReference>
<proteinExistence type="predicted"/>
<evidence type="ECO:0000313" key="3">
    <source>
        <dbReference type="Proteomes" id="UP001595715"/>
    </source>
</evidence>
<dbReference type="Proteomes" id="UP001595715">
    <property type="component" value="Unassembled WGS sequence"/>
</dbReference>
<dbReference type="RefSeq" id="WP_377718024.1">
    <property type="nucleotide sequence ID" value="NZ_JBHSAM010000017.1"/>
</dbReference>
<keyword evidence="3" id="KW-1185">Reference proteome</keyword>
<dbReference type="InterPro" id="IPR017481">
    <property type="entry name" value="CHP03032"/>
</dbReference>
<evidence type="ECO:0000313" key="2">
    <source>
        <dbReference type="EMBL" id="MFC4099332.1"/>
    </source>
</evidence>
<feature type="domain" description="Conserved hypothetical protein CHP03032" evidence="1">
    <location>
        <begin position="75"/>
        <end position="233"/>
    </location>
</feature>
<dbReference type="EMBL" id="JBHSAM010000017">
    <property type="protein sequence ID" value="MFC4099332.1"/>
    <property type="molecule type" value="Genomic_DNA"/>
</dbReference>
<organism evidence="2 3">
    <name type="scientific">Paenibacillus xanthanilyticus</name>
    <dbReference type="NCBI Taxonomy" id="1783531"/>
    <lineage>
        <taxon>Bacteria</taxon>
        <taxon>Bacillati</taxon>
        <taxon>Bacillota</taxon>
        <taxon>Bacilli</taxon>
        <taxon>Bacillales</taxon>
        <taxon>Paenibacillaceae</taxon>
        <taxon>Paenibacillus</taxon>
    </lineage>
</organism>
<comment type="caution">
    <text evidence="2">The sequence shown here is derived from an EMBL/GenBank/DDBJ whole genome shotgun (WGS) entry which is preliminary data.</text>
</comment>
<gene>
    <name evidence="2" type="ORF">ACFOZ8_06635</name>
</gene>
<dbReference type="Pfam" id="PF16261">
    <property type="entry name" value="DUF4915"/>
    <property type="match status" value="1"/>
</dbReference>
<dbReference type="InterPro" id="IPR015943">
    <property type="entry name" value="WD40/YVTN_repeat-like_dom_sf"/>
</dbReference>
<dbReference type="InterPro" id="IPR011044">
    <property type="entry name" value="Quino_amine_DH_bsu"/>
</dbReference>
<name>A0ABV8JWM0_9BACL</name>
<dbReference type="SUPFAM" id="SSF50969">
    <property type="entry name" value="YVTN repeat-like/Quinoprotein amine dehydrogenase"/>
    <property type="match status" value="1"/>
</dbReference>
<protein>
    <submittedName>
        <fullName evidence="2">DUF4915 domain-containing protein</fullName>
    </submittedName>
</protein>